<evidence type="ECO:0000256" key="2">
    <source>
        <dbReference type="SAM" id="Phobius"/>
    </source>
</evidence>
<dbReference type="PANTHER" id="PTHR28077:SF1">
    <property type="entry name" value="INOSITOL PHOSPHORYLCERAMIDE SYNTHASE REGULATORY SUBUNIT KEI1"/>
    <property type="match status" value="1"/>
</dbReference>
<keyword evidence="2" id="KW-0472">Membrane</keyword>
<dbReference type="PANTHER" id="PTHR28077">
    <property type="entry name" value="INOSITOL PHOSPHORYLCERAMIDE SYNTHASE REGULATORY SUBUNIT KEI1"/>
    <property type="match status" value="1"/>
</dbReference>
<sequence length="360" mass="38149">MGLSSRLLRAPRPQSFLFTLPLSTGASLITLSLVLNKLSGFYGILALLTGYHLSSFQLSMYIYSLACLAITVILSKHIKTNSPFHCLALAWLYVLDSLINALYTAAFAVTWFLVLMGKGGNAPGSDTMKDTGGFTDPKHNVSSVDVVAAPNTDGAVPGQEAVADATPASAPHVGSEASGILDNQSMNSIGVIVVLWTIRAYFCLVMLSWARSVVRQHIAVVSVRSGQYSNASKGLADDPFAEGKAEGQGWKGKLGRFMISLGRTYFLGADGDADDESWVQSVGRKFGSHKHVAGHEVDAATTGNGIALQKVTDARPTERERRRRSGTGPPLPEVQAQAAALQSQGGKDDEGNGSLKVPGQ</sequence>
<feature type="region of interest" description="Disordered" evidence="1">
    <location>
        <begin position="311"/>
        <end position="360"/>
    </location>
</feature>
<dbReference type="AlphaFoldDB" id="A0AAN8EBQ4"/>
<keyword evidence="4" id="KW-1185">Reference proteome</keyword>
<dbReference type="Pfam" id="PF08552">
    <property type="entry name" value="Kei1"/>
    <property type="match status" value="1"/>
</dbReference>
<feature type="transmembrane region" description="Helical" evidence="2">
    <location>
        <begin position="55"/>
        <end position="74"/>
    </location>
</feature>
<dbReference type="InterPro" id="IPR013862">
    <property type="entry name" value="Kei1"/>
</dbReference>
<gene>
    <name evidence="3" type="ORF">OHC33_007676</name>
</gene>
<accession>A0AAN8EBQ4</accession>
<evidence type="ECO:0000313" key="4">
    <source>
        <dbReference type="Proteomes" id="UP001316803"/>
    </source>
</evidence>
<protein>
    <recommendedName>
        <fullName evidence="5">DUF1753-domain-containing protein</fullName>
    </recommendedName>
</protein>
<proteinExistence type="predicted"/>
<feature type="transmembrane region" description="Helical" evidence="2">
    <location>
        <begin position="16"/>
        <end position="35"/>
    </location>
</feature>
<dbReference type="GO" id="GO:0070916">
    <property type="term" value="C:inositol phosphoceramide synthase complex"/>
    <property type="evidence" value="ECO:0007669"/>
    <property type="project" value="TreeGrafter"/>
</dbReference>
<evidence type="ECO:0000256" key="1">
    <source>
        <dbReference type="SAM" id="MobiDB-lite"/>
    </source>
</evidence>
<feature type="compositionally biased region" description="Low complexity" evidence="1">
    <location>
        <begin position="335"/>
        <end position="344"/>
    </location>
</feature>
<reference evidence="3 4" key="1">
    <citation type="submission" date="2022-12" db="EMBL/GenBank/DDBJ databases">
        <title>Genomic features and morphological characterization of a novel Knufia sp. strain isolated from spacecraft assembly facility.</title>
        <authorList>
            <person name="Teixeira M."/>
            <person name="Chander A.M."/>
            <person name="Stajich J.E."/>
            <person name="Venkateswaran K."/>
        </authorList>
    </citation>
    <scope>NUCLEOTIDE SEQUENCE [LARGE SCALE GENOMIC DNA]</scope>
    <source>
        <strain evidence="3 4">FJI-L2-BK-P2</strain>
    </source>
</reference>
<evidence type="ECO:0000313" key="3">
    <source>
        <dbReference type="EMBL" id="KAK5951258.1"/>
    </source>
</evidence>
<dbReference type="GO" id="GO:0000139">
    <property type="term" value="C:Golgi membrane"/>
    <property type="evidence" value="ECO:0007669"/>
    <property type="project" value="TreeGrafter"/>
</dbReference>
<evidence type="ECO:0008006" key="5">
    <source>
        <dbReference type="Google" id="ProtNLM"/>
    </source>
</evidence>
<feature type="transmembrane region" description="Helical" evidence="2">
    <location>
        <begin position="189"/>
        <end position="210"/>
    </location>
</feature>
<dbReference type="GO" id="GO:0070917">
    <property type="term" value="F:inositol phosphoceramide synthase regulator activity"/>
    <property type="evidence" value="ECO:0007669"/>
    <property type="project" value="InterPro"/>
</dbReference>
<comment type="caution">
    <text evidence="3">The sequence shown here is derived from an EMBL/GenBank/DDBJ whole genome shotgun (WGS) entry which is preliminary data.</text>
</comment>
<dbReference type="EMBL" id="JAKLMC020000021">
    <property type="protein sequence ID" value="KAK5951258.1"/>
    <property type="molecule type" value="Genomic_DNA"/>
</dbReference>
<dbReference type="GO" id="GO:0006673">
    <property type="term" value="P:inositol phosphoceramide metabolic process"/>
    <property type="evidence" value="ECO:0007669"/>
    <property type="project" value="InterPro"/>
</dbReference>
<keyword evidence="2" id="KW-1133">Transmembrane helix</keyword>
<keyword evidence="2" id="KW-0812">Transmembrane</keyword>
<name>A0AAN8EBQ4_9EURO</name>
<dbReference type="Proteomes" id="UP001316803">
    <property type="component" value="Unassembled WGS sequence"/>
</dbReference>
<organism evidence="3 4">
    <name type="scientific">Knufia fluminis</name>
    <dbReference type="NCBI Taxonomy" id="191047"/>
    <lineage>
        <taxon>Eukaryota</taxon>
        <taxon>Fungi</taxon>
        <taxon>Dikarya</taxon>
        <taxon>Ascomycota</taxon>
        <taxon>Pezizomycotina</taxon>
        <taxon>Eurotiomycetes</taxon>
        <taxon>Chaetothyriomycetidae</taxon>
        <taxon>Chaetothyriales</taxon>
        <taxon>Trichomeriaceae</taxon>
        <taxon>Knufia</taxon>
    </lineage>
</organism>
<feature type="transmembrane region" description="Helical" evidence="2">
    <location>
        <begin position="86"/>
        <end position="114"/>
    </location>
</feature>